<accession>A0A1Y6LCE9</accession>
<dbReference type="PROSITE" id="PS51184">
    <property type="entry name" value="JMJC"/>
    <property type="match status" value="1"/>
</dbReference>
<gene>
    <name evidence="2" type="ORF">ZT1A5_G2726</name>
</gene>
<dbReference type="EMBL" id="LT882677">
    <property type="protein sequence ID" value="SMY21289.1"/>
    <property type="molecule type" value="Genomic_DNA"/>
</dbReference>
<dbReference type="InterPro" id="IPR041667">
    <property type="entry name" value="Cupin_8"/>
</dbReference>
<dbReference type="AlphaFoldDB" id="A0A1Y6LCE9"/>
<dbReference type="Gene3D" id="2.60.120.10">
    <property type="entry name" value="Jelly Rolls"/>
    <property type="match status" value="1"/>
</dbReference>
<sequence length="376" mass="42431">MLANDLQGLFSLVSTIDSISGAQPHFSQMNMDSASTDDPIATLIETYHELNSSIVQELSDEPSPLEFMRYVARNRPFVVRNAARDWPAVRKWDTKYLRRVLHRQDVRVAVTPKGNADAVVSDQDIGLLFAEPHEIVEPFEDFLAYVQEDSSSSDTTMNVKYAQPQNDSLRTEYSSLFADVPPAISFATIALEQDPDAVNFWLGNSRSTTSIHKDNYENIYVQIRGQKHFTLLPPIEMPCVNETPLPFGRFHPSPENGGKLEARINADDDELRPVPIWDPDEPDVRSTRYSKLSRPLRVTLNEGDMMYLPALWYHKVGQGNGEEGFACSVNYWYDMEFGGGFWASNAFVRDVVGRKGVEVKYPQMVIGEGDDEAVPK</sequence>
<evidence type="ECO:0000313" key="2">
    <source>
        <dbReference type="EMBL" id="SMY21289.1"/>
    </source>
</evidence>
<dbReference type="InterPro" id="IPR014710">
    <property type="entry name" value="RmlC-like_jellyroll"/>
</dbReference>
<feature type="domain" description="JmjC" evidence="1">
    <location>
        <begin position="160"/>
        <end position="348"/>
    </location>
</feature>
<dbReference type="SUPFAM" id="SSF51197">
    <property type="entry name" value="Clavaminate synthase-like"/>
    <property type="match status" value="1"/>
</dbReference>
<dbReference type="SMART" id="SM00558">
    <property type="entry name" value="JmjC"/>
    <property type="match status" value="1"/>
</dbReference>
<dbReference type="InterPro" id="IPR003347">
    <property type="entry name" value="JmjC_dom"/>
</dbReference>
<name>A0A1Y6LCE9_ZYMTR</name>
<organism evidence="2 3">
    <name type="scientific">Zymoseptoria tritici ST99CH_1A5</name>
    <dbReference type="NCBI Taxonomy" id="1276529"/>
    <lineage>
        <taxon>Eukaryota</taxon>
        <taxon>Fungi</taxon>
        <taxon>Dikarya</taxon>
        <taxon>Ascomycota</taxon>
        <taxon>Pezizomycotina</taxon>
        <taxon>Dothideomycetes</taxon>
        <taxon>Dothideomycetidae</taxon>
        <taxon>Mycosphaerellales</taxon>
        <taxon>Mycosphaerellaceae</taxon>
        <taxon>Zymoseptoria</taxon>
    </lineage>
</organism>
<dbReference type="PANTHER" id="PTHR12461:SF99">
    <property type="entry name" value="BIFUNCTIONAL PEPTIDASE AND (3S)-LYSYL HYDROXYLASE JMJD7"/>
    <property type="match status" value="1"/>
</dbReference>
<evidence type="ECO:0000313" key="3">
    <source>
        <dbReference type="Proteomes" id="UP000215453"/>
    </source>
</evidence>
<dbReference type="Proteomes" id="UP000215453">
    <property type="component" value="Chromosome 2"/>
</dbReference>
<reference evidence="2 3" key="1">
    <citation type="submission" date="2016-10" db="EMBL/GenBank/DDBJ databases">
        <authorList>
            <person name="Varghese N."/>
        </authorList>
    </citation>
    <scope>NUCLEOTIDE SEQUENCE [LARGE SCALE GENOMIC DNA]</scope>
</reference>
<evidence type="ECO:0000259" key="1">
    <source>
        <dbReference type="PROSITE" id="PS51184"/>
    </source>
</evidence>
<protein>
    <recommendedName>
        <fullName evidence="1">JmjC domain-containing protein</fullName>
    </recommendedName>
</protein>
<dbReference type="Pfam" id="PF13621">
    <property type="entry name" value="Cupin_8"/>
    <property type="match status" value="1"/>
</dbReference>
<proteinExistence type="predicted"/>
<dbReference type="PANTHER" id="PTHR12461">
    <property type="entry name" value="HYPOXIA-INDUCIBLE FACTOR 1 ALPHA INHIBITOR-RELATED"/>
    <property type="match status" value="1"/>
</dbReference>